<proteinExistence type="predicted"/>
<dbReference type="AlphaFoldDB" id="A0A0C3DSV8"/>
<evidence type="ECO:0000313" key="2">
    <source>
        <dbReference type="Proteomes" id="UP000054321"/>
    </source>
</evidence>
<reference evidence="2" key="2">
    <citation type="submission" date="2015-01" db="EMBL/GenBank/DDBJ databases">
        <title>Evolutionary Origins and Diversification of the Mycorrhizal Mutualists.</title>
        <authorList>
            <consortium name="DOE Joint Genome Institute"/>
            <consortium name="Mycorrhizal Genomics Consortium"/>
            <person name="Kohler A."/>
            <person name="Kuo A."/>
            <person name="Nagy L.G."/>
            <person name="Floudas D."/>
            <person name="Copeland A."/>
            <person name="Barry K.W."/>
            <person name="Cichocki N."/>
            <person name="Veneault-Fourrey C."/>
            <person name="LaButti K."/>
            <person name="Lindquist E.A."/>
            <person name="Lipzen A."/>
            <person name="Lundell T."/>
            <person name="Morin E."/>
            <person name="Murat C."/>
            <person name="Riley R."/>
            <person name="Ohm R."/>
            <person name="Sun H."/>
            <person name="Tunlid A."/>
            <person name="Henrissat B."/>
            <person name="Grigoriev I.V."/>
            <person name="Hibbett D.S."/>
            <person name="Martin F."/>
        </authorList>
    </citation>
    <scope>NUCLEOTIDE SEQUENCE [LARGE SCALE GENOMIC DNA]</scope>
    <source>
        <strain evidence="2">Zn</strain>
    </source>
</reference>
<organism evidence="1 2">
    <name type="scientific">Oidiodendron maius (strain Zn)</name>
    <dbReference type="NCBI Taxonomy" id="913774"/>
    <lineage>
        <taxon>Eukaryota</taxon>
        <taxon>Fungi</taxon>
        <taxon>Dikarya</taxon>
        <taxon>Ascomycota</taxon>
        <taxon>Pezizomycotina</taxon>
        <taxon>Leotiomycetes</taxon>
        <taxon>Leotiomycetes incertae sedis</taxon>
        <taxon>Myxotrichaceae</taxon>
        <taxon>Oidiodendron</taxon>
    </lineage>
</organism>
<gene>
    <name evidence="1" type="ORF">OIDMADRAFT_177454</name>
</gene>
<dbReference type="EMBL" id="KN832872">
    <property type="protein sequence ID" value="KIN05148.1"/>
    <property type="molecule type" value="Genomic_DNA"/>
</dbReference>
<dbReference type="InParanoid" id="A0A0C3DSV8"/>
<dbReference type="HOGENOM" id="CLU_1696035_0_0_1"/>
<sequence>MPHCASIQHDPDEFHQVCRKGFQAHLSQLVIYPDGVADTSSSAMRSRPETPSAPEYHRESMLDVPDGWPGLPYQHAVDRFSDVACAKESTWFLHHGDGPISLRRPMASSPLSQLLAIRSMRFLRWNLSCRGRWEVLVSAECADRYWRRWDSGNSG</sequence>
<name>A0A0C3DSV8_OIDMZ</name>
<keyword evidence="2" id="KW-1185">Reference proteome</keyword>
<accession>A0A0C3DSV8</accession>
<reference evidence="1 2" key="1">
    <citation type="submission" date="2014-04" db="EMBL/GenBank/DDBJ databases">
        <authorList>
            <consortium name="DOE Joint Genome Institute"/>
            <person name="Kuo A."/>
            <person name="Martino E."/>
            <person name="Perotto S."/>
            <person name="Kohler A."/>
            <person name="Nagy L.G."/>
            <person name="Floudas D."/>
            <person name="Copeland A."/>
            <person name="Barry K.W."/>
            <person name="Cichocki N."/>
            <person name="Veneault-Fourrey C."/>
            <person name="LaButti K."/>
            <person name="Lindquist E.A."/>
            <person name="Lipzen A."/>
            <person name="Lundell T."/>
            <person name="Morin E."/>
            <person name="Murat C."/>
            <person name="Sun H."/>
            <person name="Tunlid A."/>
            <person name="Henrissat B."/>
            <person name="Grigoriev I.V."/>
            <person name="Hibbett D.S."/>
            <person name="Martin F."/>
            <person name="Nordberg H.P."/>
            <person name="Cantor M.N."/>
            <person name="Hua S.X."/>
        </authorList>
    </citation>
    <scope>NUCLEOTIDE SEQUENCE [LARGE SCALE GENOMIC DNA]</scope>
    <source>
        <strain evidence="1 2">Zn</strain>
    </source>
</reference>
<evidence type="ECO:0000313" key="1">
    <source>
        <dbReference type="EMBL" id="KIN05148.1"/>
    </source>
</evidence>
<dbReference type="Proteomes" id="UP000054321">
    <property type="component" value="Unassembled WGS sequence"/>
</dbReference>
<protein>
    <submittedName>
        <fullName evidence="1">Uncharacterized protein</fullName>
    </submittedName>
</protein>